<dbReference type="AlphaFoldDB" id="A0A379AEW1"/>
<evidence type="ECO:0000259" key="2">
    <source>
        <dbReference type="Pfam" id="PF08401"/>
    </source>
</evidence>
<dbReference type="Proteomes" id="UP000254640">
    <property type="component" value="Unassembled WGS sequence"/>
</dbReference>
<feature type="region of interest" description="Disordered" evidence="1">
    <location>
        <begin position="1"/>
        <end position="34"/>
    </location>
</feature>
<dbReference type="GO" id="GO:0003697">
    <property type="term" value="F:single-stranded DNA binding"/>
    <property type="evidence" value="ECO:0007669"/>
    <property type="project" value="InterPro"/>
</dbReference>
<proteinExistence type="predicted"/>
<evidence type="ECO:0000313" key="4">
    <source>
        <dbReference type="Proteomes" id="UP000254640"/>
    </source>
</evidence>
<reference evidence="3 4" key="1">
    <citation type="submission" date="2018-06" db="EMBL/GenBank/DDBJ databases">
        <authorList>
            <consortium name="Pathogen Informatics"/>
            <person name="Doyle S."/>
        </authorList>
    </citation>
    <scope>NUCLEOTIDE SEQUENCE [LARGE SCALE GENOMIC DNA]</scope>
    <source>
        <strain evidence="3 4">NCTC9381</strain>
    </source>
</reference>
<evidence type="ECO:0000313" key="3">
    <source>
        <dbReference type="EMBL" id="SUB16118.1"/>
    </source>
</evidence>
<dbReference type="EMBL" id="UGSO01000001">
    <property type="protein sequence ID" value="SUB16118.1"/>
    <property type="molecule type" value="Genomic_DNA"/>
</dbReference>
<feature type="compositionally biased region" description="Polar residues" evidence="1">
    <location>
        <begin position="1"/>
        <end position="31"/>
    </location>
</feature>
<feature type="domain" description="N-terminal" evidence="2">
    <location>
        <begin position="39"/>
        <end position="82"/>
    </location>
</feature>
<dbReference type="InterPro" id="IPR013610">
    <property type="entry name" value="ArdC_N"/>
</dbReference>
<gene>
    <name evidence="3" type="ORF">NCTC9381_02018</name>
</gene>
<organism evidence="3 4">
    <name type="scientific">Enterobacter agglomerans</name>
    <name type="common">Erwinia herbicola</name>
    <name type="synonym">Pantoea agglomerans</name>
    <dbReference type="NCBI Taxonomy" id="549"/>
    <lineage>
        <taxon>Bacteria</taxon>
        <taxon>Pseudomonadati</taxon>
        <taxon>Pseudomonadota</taxon>
        <taxon>Gammaproteobacteria</taxon>
        <taxon>Enterobacterales</taxon>
        <taxon>Erwiniaceae</taxon>
        <taxon>Pantoea</taxon>
        <taxon>Pantoea agglomerans group</taxon>
    </lineage>
</organism>
<evidence type="ECO:0000256" key="1">
    <source>
        <dbReference type="SAM" id="MobiDB-lite"/>
    </source>
</evidence>
<dbReference type="Pfam" id="PF08401">
    <property type="entry name" value="ArdcN"/>
    <property type="match status" value="1"/>
</dbReference>
<name>A0A379AEW1_ENTAG</name>
<sequence>MTISLHTQTSAPNAAAATSVSPLDPSGSTKTKFSKTRTDIYQTVTDSIIAALESGVKPWSCPWLRVSGMSGLPSNYTTGAAYVNRPVLFPCIFLRSRPNNGAVDILPASYCSVIHAGVHSYILTPIFP</sequence>
<protein>
    <submittedName>
        <fullName evidence="3">Antirestriction protein</fullName>
    </submittedName>
</protein>
<keyword evidence="4" id="KW-1185">Reference proteome</keyword>
<accession>A0A379AEW1</accession>